<dbReference type="Pfam" id="PF01569">
    <property type="entry name" value="PAP2"/>
    <property type="match status" value="1"/>
</dbReference>
<feature type="transmembrane region" description="Helical" evidence="1">
    <location>
        <begin position="62"/>
        <end position="81"/>
    </location>
</feature>
<organism evidence="3 4">
    <name type="scientific">Dyadobacter soli</name>
    <dbReference type="NCBI Taxonomy" id="659014"/>
    <lineage>
        <taxon>Bacteria</taxon>
        <taxon>Pseudomonadati</taxon>
        <taxon>Bacteroidota</taxon>
        <taxon>Cytophagia</taxon>
        <taxon>Cytophagales</taxon>
        <taxon>Spirosomataceae</taxon>
        <taxon>Dyadobacter</taxon>
    </lineage>
</organism>
<keyword evidence="1" id="KW-1133">Transmembrane helix</keyword>
<accession>A0A1G8ADW7</accession>
<gene>
    <name evidence="3" type="ORF">SAMN04487996_13060</name>
</gene>
<dbReference type="PANTHER" id="PTHR14969:SF13">
    <property type="entry name" value="AT30094P"/>
    <property type="match status" value="1"/>
</dbReference>
<dbReference type="STRING" id="659014.SAMN04487996_13060"/>
<evidence type="ECO:0000259" key="2">
    <source>
        <dbReference type="SMART" id="SM00014"/>
    </source>
</evidence>
<protein>
    <submittedName>
        <fullName evidence="3">Undecaprenyl-diphosphatase</fullName>
    </submittedName>
</protein>
<reference evidence="4" key="1">
    <citation type="submission" date="2016-10" db="EMBL/GenBank/DDBJ databases">
        <authorList>
            <person name="Varghese N."/>
            <person name="Submissions S."/>
        </authorList>
    </citation>
    <scope>NUCLEOTIDE SEQUENCE [LARGE SCALE GENOMIC DNA]</scope>
    <source>
        <strain evidence="4">DSM 25329</strain>
    </source>
</reference>
<keyword evidence="1" id="KW-0812">Transmembrane</keyword>
<dbReference type="CDD" id="cd03395">
    <property type="entry name" value="PAP2_like_4"/>
    <property type="match status" value="1"/>
</dbReference>
<feature type="domain" description="Phosphatidic acid phosphatase type 2/haloperoxidase" evidence="2">
    <location>
        <begin position="64"/>
        <end position="179"/>
    </location>
</feature>
<dbReference type="SMART" id="SM00014">
    <property type="entry name" value="acidPPc"/>
    <property type="match status" value="1"/>
</dbReference>
<dbReference type="Gene3D" id="1.20.144.10">
    <property type="entry name" value="Phosphatidic acid phosphatase type 2/haloperoxidase"/>
    <property type="match status" value="1"/>
</dbReference>
<dbReference type="PANTHER" id="PTHR14969">
    <property type="entry name" value="SPHINGOSINE-1-PHOSPHATE PHOSPHOHYDROLASE"/>
    <property type="match status" value="1"/>
</dbReference>
<evidence type="ECO:0000313" key="3">
    <source>
        <dbReference type="EMBL" id="SDH19067.1"/>
    </source>
</evidence>
<evidence type="ECO:0000256" key="1">
    <source>
        <dbReference type="SAM" id="Phobius"/>
    </source>
</evidence>
<feature type="transmembrane region" description="Helical" evidence="1">
    <location>
        <begin position="110"/>
        <end position="132"/>
    </location>
</feature>
<dbReference type="RefSeq" id="WP_090157511.1">
    <property type="nucleotide sequence ID" value="NZ_FNAN01000030.1"/>
</dbReference>
<evidence type="ECO:0000313" key="4">
    <source>
        <dbReference type="Proteomes" id="UP000198748"/>
    </source>
</evidence>
<dbReference type="InterPro" id="IPR000326">
    <property type="entry name" value="PAP2/HPO"/>
</dbReference>
<dbReference type="InterPro" id="IPR036938">
    <property type="entry name" value="PAP2/HPO_sf"/>
</dbReference>
<feature type="transmembrane region" description="Helical" evidence="1">
    <location>
        <begin position="30"/>
        <end position="50"/>
    </location>
</feature>
<dbReference type="AlphaFoldDB" id="A0A1G8ADW7"/>
<keyword evidence="4" id="KW-1185">Reference proteome</keyword>
<sequence>MTDAVHSIVRADQELFLWLNGLHTPWLDTVMYWITYKYTWIPLYILLITLTIRAEGWKKGGFIVIGVVLAVAAADKVTSGFMKPYFLRLRPCHDPTITTVMHHVTDCGGLYGFASSHASTSFALAIAWFSLLRKTVPQMAFLFVWALIYAYSRVYVGVHYPLDILVGALVGLLVGYCFVQLYYIFLKRYYLN</sequence>
<dbReference type="SUPFAM" id="SSF48317">
    <property type="entry name" value="Acid phosphatase/Vanadium-dependent haloperoxidase"/>
    <property type="match status" value="1"/>
</dbReference>
<dbReference type="OrthoDB" id="9789113at2"/>
<dbReference type="Proteomes" id="UP000198748">
    <property type="component" value="Unassembled WGS sequence"/>
</dbReference>
<feature type="transmembrane region" description="Helical" evidence="1">
    <location>
        <begin position="139"/>
        <end position="158"/>
    </location>
</feature>
<proteinExistence type="predicted"/>
<feature type="transmembrane region" description="Helical" evidence="1">
    <location>
        <begin position="164"/>
        <end position="186"/>
    </location>
</feature>
<dbReference type="EMBL" id="FNAN01000030">
    <property type="protein sequence ID" value="SDH19067.1"/>
    <property type="molecule type" value="Genomic_DNA"/>
</dbReference>
<name>A0A1G8ADW7_9BACT</name>
<keyword evidence="1" id="KW-0472">Membrane</keyword>